<dbReference type="PROSITE" id="PS01036">
    <property type="entry name" value="HSP70_3"/>
    <property type="match status" value="1"/>
</dbReference>
<dbReference type="SUPFAM" id="SSF53067">
    <property type="entry name" value="Actin-like ATPase domain"/>
    <property type="match status" value="2"/>
</dbReference>
<dbReference type="GO" id="GO:0140662">
    <property type="term" value="F:ATP-dependent protein folding chaperone"/>
    <property type="evidence" value="ECO:0007669"/>
    <property type="project" value="InterPro"/>
</dbReference>
<dbReference type="Gene3D" id="3.90.640.10">
    <property type="entry name" value="Actin, Chain A, domain 4"/>
    <property type="match status" value="1"/>
</dbReference>
<dbReference type="InterPro" id="IPR043129">
    <property type="entry name" value="ATPase_NBD"/>
</dbReference>
<dbReference type="InterPro" id="IPR013126">
    <property type="entry name" value="Hsp_70_fam"/>
</dbReference>
<dbReference type="AlphaFoldDB" id="A0A2W2EVN3"/>
<sequence>MPYVLGMHIGNTSTVAAVARRQDGSWGRPEPVALRPGPAPLSSTLLRSSDGTFTLGDVGDANRTARGILGRVGDDVPLLLGGDRYAPQTLIALLAAHVVESVRELEGAAAEAIVLSHPAGWGRHRRDLLQHALWERGLGEVALLPRTVTVAENHAARGFPGGLAAVYALGGDTFEAALVRRNSRGRYETVGVPQGLSCLGGTAFDEALAGHVRTVLARELAAAGPGAEATLRGLPAECARAKRDLTVGAQTDVQLVLPTGPVRVPVSRLQFEELIRPAVRATVELLLRAVQAAGLTPARLDGVLLTGGSSRIPLVAELLAAAGLPVETAPDPQATAATGAAVAAAQIRTPAPPPAGPPAPAAGIARTAGGMTGRPADDQPPGDEPPPRPPIQFTPLDLPKPPRRSLVRSRGREG</sequence>
<protein>
    <recommendedName>
        <fullName evidence="9">Hsp70 family protein</fullName>
    </recommendedName>
</protein>
<accession>A0A2W2EVN3</accession>
<keyword evidence="2" id="KW-0547">Nucleotide-binding</keyword>
<dbReference type="PRINTS" id="PR00301">
    <property type="entry name" value="HEATSHOCK70"/>
</dbReference>
<evidence type="ECO:0000256" key="4">
    <source>
        <dbReference type="ARBA" id="ARBA00023016"/>
    </source>
</evidence>
<dbReference type="GO" id="GO:0005524">
    <property type="term" value="F:ATP binding"/>
    <property type="evidence" value="ECO:0007669"/>
    <property type="project" value="UniProtKB-KW"/>
</dbReference>
<keyword evidence="3" id="KW-0067">ATP-binding</keyword>
<evidence type="ECO:0000313" key="7">
    <source>
        <dbReference type="EMBL" id="PZG20879.1"/>
    </source>
</evidence>
<dbReference type="InterPro" id="IPR018181">
    <property type="entry name" value="Heat_shock_70_CS"/>
</dbReference>
<organism evidence="7 8">
    <name type="scientific">Micromonospora craterilacus</name>
    <dbReference type="NCBI Taxonomy" id="1655439"/>
    <lineage>
        <taxon>Bacteria</taxon>
        <taxon>Bacillati</taxon>
        <taxon>Actinomycetota</taxon>
        <taxon>Actinomycetes</taxon>
        <taxon>Micromonosporales</taxon>
        <taxon>Micromonosporaceae</taxon>
        <taxon>Micromonospora</taxon>
    </lineage>
</organism>
<evidence type="ECO:0008006" key="9">
    <source>
        <dbReference type="Google" id="ProtNLM"/>
    </source>
</evidence>
<keyword evidence="5" id="KW-0143">Chaperone</keyword>
<gene>
    <name evidence="7" type="ORF">C1I95_08575</name>
</gene>
<feature type="compositionally biased region" description="Pro residues" evidence="6">
    <location>
        <begin position="350"/>
        <end position="360"/>
    </location>
</feature>
<dbReference type="OrthoDB" id="9766019at2"/>
<evidence type="ECO:0000256" key="2">
    <source>
        <dbReference type="ARBA" id="ARBA00022741"/>
    </source>
</evidence>
<evidence type="ECO:0000256" key="5">
    <source>
        <dbReference type="ARBA" id="ARBA00023186"/>
    </source>
</evidence>
<dbReference type="PANTHER" id="PTHR19375">
    <property type="entry name" value="HEAT SHOCK PROTEIN 70KDA"/>
    <property type="match status" value="1"/>
</dbReference>
<feature type="compositionally biased region" description="Pro residues" evidence="6">
    <location>
        <begin position="382"/>
        <end position="392"/>
    </location>
</feature>
<keyword evidence="8" id="KW-1185">Reference proteome</keyword>
<feature type="compositionally biased region" description="Basic residues" evidence="6">
    <location>
        <begin position="401"/>
        <end position="414"/>
    </location>
</feature>
<comment type="similarity">
    <text evidence="1">Belongs to the heat shock protein 70 family.</text>
</comment>
<dbReference type="Proteomes" id="UP000248924">
    <property type="component" value="Unassembled WGS sequence"/>
</dbReference>
<dbReference type="EMBL" id="POTY01000036">
    <property type="protein sequence ID" value="PZG20879.1"/>
    <property type="molecule type" value="Genomic_DNA"/>
</dbReference>
<name>A0A2W2EVN3_9ACTN</name>
<dbReference type="Gene3D" id="3.30.420.40">
    <property type="match status" value="2"/>
</dbReference>
<evidence type="ECO:0000256" key="1">
    <source>
        <dbReference type="ARBA" id="ARBA00007381"/>
    </source>
</evidence>
<reference evidence="7 8" key="1">
    <citation type="submission" date="2018-01" db="EMBL/GenBank/DDBJ databases">
        <title>Draft genome sequence of Jishengella sp. NA12.</title>
        <authorList>
            <person name="Sahin N."/>
            <person name="Ay H."/>
            <person name="Saygin H."/>
        </authorList>
    </citation>
    <scope>NUCLEOTIDE SEQUENCE [LARGE SCALE GENOMIC DNA]</scope>
    <source>
        <strain evidence="7 8">NA12</strain>
    </source>
</reference>
<evidence type="ECO:0000313" key="8">
    <source>
        <dbReference type="Proteomes" id="UP000248924"/>
    </source>
</evidence>
<evidence type="ECO:0000256" key="3">
    <source>
        <dbReference type="ARBA" id="ARBA00022840"/>
    </source>
</evidence>
<dbReference type="RefSeq" id="WP_111213253.1">
    <property type="nucleotide sequence ID" value="NZ_POTY01000036.1"/>
</dbReference>
<evidence type="ECO:0000256" key="6">
    <source>
        <dbReference type="SAM" id="MobiDB-lite"/>
    </source>
</evidence>
<dbReference type="Pfam" id="PF00012">
    <property type="entry name" value="HSP70"/>
    <property type="match status" value="1"/>
</dbReference>
<proteinExistence type="inferred from homology"/>
<feature type="region of interest" description="Disordered" evidence="6">
    <location>
        <begin position="348"/>
        <end position="414"/>
    </location>
</feature>
<keyword evidence="4" id="KW-0346">Stress response</keyword>
<comment type="caution">
    <text evidence="7">The sequence shown here is derived from an EMBL/GenBank/DDBJ whole genome shotgun (WGS) entry which is preliminary data.</text>
</comment>